<comment type="caution">
    <text evidence="5">The sequence shown here is derived from an EMBL/GenBank/DDBJ whole genome shotgun (WGS) entry which is preliminary data.</text>
</comment>
<dbReference type="InterPro" id="IPR001214">
    <property type="entry name" value="SET_dom"/>
</dbReference>
<proteinExistence type="predicted"/>
<reference evidence="6" key="1">
    <citation type="journal article" date="2019" name="Int. J. Syst. Evol. Microbiol.">
        <title>The Global Catalogue of Microorganisms (GCM) 10K type strain sequencing project: providing services to taxonomists for standard genome sequencing and annotation.</title>
        <authorList>
            <consortium name="The Broad Institute Genomics Platform"/>
            <consortium name="The Broad Institute Genome Sequencing Center for Infectious Disease"/>
            <person name="Wu L."/>
            <person name="Ma J."/>
        </authorList>
    </citation>
    <scope>NUCLEOTIDE SEQUENCE [LARGE SCALE GENOMIC DNA]</scope>
    <source>
        <strain evidence="6">NBRC 112416</strain>
    </source>
</reference>
<protein>
    <recommendedName>
        <fullName evidence="7">SET domain-containing protein</fullName>
    </recommendedName>
</protein>
<sequence length="171" mass="18810">MTATPISIPADCWLTEAAEVRGSTIEGLGLFAVRNVEPGEPVMRLGGKVIDDDALARLTPPYSSLCVGEGRHILIDPAHPVRYGNHSCDPTVWHQDAITVVARRLILAGEEITIDYATHTISPQWRMDCHCGSSTCRGVVSGNDWKLSELQSRYGLHWTPPLLDAIRQSQR</sequence>
<dbReference type="EMBL" id="BSNS01000022">
    <property type="protein sequence ID" value="GLQ57131.1"/>
    <property type="molecule type" value="Genomic_DNA"/>
</dbReference>
<accession>A0ABQ5WBG5</accession>
<dbReference type="PANTHER" id="PTHR12350:SF19">
    <property type="entry name" value="SET DOMAIN-CONTAINING PROTEIN"/>
    <property type="match status" value="1"/>
</dbReference>
<dbReference type="RefSeq" id="WP_284342503.1">
    <property type="nucleotide sequence ID" value="NZ_BSNS01000022.1"/>
</dbReference>
<dbReference type="Proteomes" id="UP001156691">
    <property type="component" value="Unassembled WGS sequence"/>
</dbReference>
<dbReference type="Gene3D" id="2.170.270.10">
    <property type="entry name" value="SET domain"/>
    <property type="match status" value="1"/>
</dbReference>
<keyword evidence="6" id="KW-1185">Reference proteome</keyword>
<evidence type="ECO:0000313" key="6">
    <source>
        <dbReference type="Proteomes" id="UP001156691"/>
    </source>
</evidence>
<evidence type="ECO:0000256" key="1">
    <source>
        <dbReference type="ARBA" id="ARBA00022679"/>
    </source>
</evidence>
<dbReference type="SMART" id="SM00317">
    <property type="entry name" value="SET"/>
    <property type="match status" value="1"/>
</dbReference>
<keyword evidence="2" id="KW-0949">S-adenosyl-L-methionine</keyword>
<feature type="domain" description="Post-SET" evidence="4">
    <location>
        <begin position="125"/>
        <end position="141"/>
    </location>
</feature>
<dbReference type="SUPFAM" id="SSF82199">
    <property type="entry name" value="SET domain"/>
    <property type="match status" value="1"/>
</dbReference>
<evidence type="ECO:0000259" key="4">
    <source>
        <dbReference type="PROSITE" id="PS50868"/>
    </source>
</evidence>
<dbReference type="PANTHER" id="PTHR12350">
    <property type="entry name" value="HISTONE-LYSINE N-METHYLTRANSFERASE-RELATED"/>
    <property type="match status" value="1"/>
</dbReference>
<dbReference type="PROSITE" id="PS50868">
    <property type="entry name" value="POST_SET"/>
    <property type="match status" value="1"/>
</dbReference>
<evidence type="ECO:0008006" key="7">
    <source>
        <dbReference type="Google" id="ProtNLM"/>
    </source>
</evidence>
<dbReference type="PROSITE" id="PS50280">
    <property type="entry name" value="SET"/>
    <property type="match status" value="1"/>
</dbReference>
<name>A0ABQ5WBG5_9HYPH</name>
<dbReference type="Pfam" id="PF00856">
    <property type="entry name" value="SET"/>
    <property type="match status" value="1"/>
</dbReference>
<evidence type="ECO:0000256" key="2">
    <source>
        <dbReference type="ARBA" id="ARBA00022691"/>
    </source>
</evidence>
<evidence type="ECO:0000313" key="5">
    <source>
        <dbReference type="EMBL" id="GLQ57131.1"/>
    </source>
</evidence>
<dbReference type="InterPro" id="IPR046341">
    <property type="entry name" value="SET_dom_sf"/>
</dbReference>
<dbReference type="InterPro" id="IPR053201">
    <property type="entry name" value="Flavunoidine_N-MTase"/>
</dbReference>
<organism evidence="5 6">
    <name type="scientific">Devosia nitrariae</name>
    <dbReference type="NCBI Taxonomy" id="2071872"/>
    <lineage>
        <taxon>Bacteria</taxon>
        <taxon>Pseudomonadati</taxon>
        <taxon>Pseudomonadota</taxon>
        <taxon>Alphaproteobacteria</taxon>
        <taxon>Hyphomicrobiales</taxon>
        <taxon>Devosiaceae</taxon>
        <taxon>Devosia</taxon>
    </lineage>
</organism>
<gene>
    <name evidence="5" type="ORF">GCM10010862_43900</name>
</gene>
<feature type="domain" description="SET" evidence="3">
    <location>
        <begin position="16"/>
        <end position="117"/>
    </location>
</feature>
<evidence type="ECO:0000259" key="3">
    <source>
        <dbReference type="PROSITE" id="PS50280"/>
    </source>
</evidence>
<keyword evidence="1" id="KW-0808">Transferase</keyword>
<dbReference type="InterPro" id="IPR003616">
    <property type="entry name" value="Post-SET_dom"/>
</dbReference>